<keyword evidence="2" id="KW-1185">Reference proteome</keyword>
<evidence type="ECO:0000313" key="1">
    <source>
        <dbReference type="EMBL" id="KAJ4724217.1"/>
    </source>
</evidence>
<dbReference type="Proteomes" id="UP001164539">
    <property type="component" value="Chromosome 2"/>
</dbReference>
<organism evidence="1 2">
    <name type="scientific">Melia azedarach</name>
    <name type="common">Chinaberry tree</name>
    <dbReference type="NCBI Taxonomy" id="155640"/>
    <lineage>
        <taxon>Eukaryota</taxon>
        <taxon>Viridiplantae</taxon>
        <taxon>Streptophyta</taxon>
        <taxon>Embryophyta</taxon>
        <taxon>Tracheophyta</taxon>
        <taxon>Spermatophyta</taxon>
        <taxon>Magnoliopsida</taxon>
        <taxon>eudicotyledons</taxon>
        <taxon>Gunneridae</taxon>
        <taxon>Pentapetalae</taxon>
        <taxon>rosids</taxon>
        <taxon>malvids</taxon>
        <taxon>Sapindales</taxon>
        <taxon>Meliaceae</taxon>
        <taxon>Melia</taxon>
    </lineage>
</organism>
<comment type="caution">
    <text evidence="1">The sequence shown here is derived from an EMBL/GenBank/DDBJ whole genome shotgun (WGS) entry which is preliminary data.</text>
</comment>
<sequence>MEEHKRSPIEKSLLEKRFSEANHLLDLVTFSLLPSRKPTKTQLRARAKSIDSAVELHQAGVKFVKSDSSKNKNLLDITFNKEEGILRIPSLTLVRTPKDAEILVLNEVLGLASGEYLSTFWDSLDKNCKWYSGANSLQVENPDDEYDLGFQYIDIVEDLHEYYKNPWHKWKAILKQNYFNSPWAIISIAVAAIILILTIIQTVCSFMGLEKR</sequence>
<protein>
    <submittedName>
        <fullName evidence="1">Uncharacterized protein</fullName>
    </submittedName>
</protein>
<gene>
    <name evidence="1" type="ORF">OWV82_003226</name>
</gene>
<name>A0ACC1YLZ6_MELAZ</name>
<evidence type="ECO:0000313" key="2">
    <source>
        <dbReference type="Proteomes" id="UP001164539"/>
    </source>
</evidence>
<reference evidence="1 2" key="1">
    <citation type="journal article" date="2023" name="Science">
        <title>Complex scaffold remodeling in plant triterpene biosynthesis.</title>
        <authorList>
            <person name="De La Pena R."/>
            <person name="Hodgson H."/>
            <person name="Liu J.C."/>
            <person name="Stephenson M.J."/>
            <person name="Martin A.C."/>
            <person name="Owen C."/>
            <person name="Harkess A."/>
            <person name="Leebens-Mack J."/>
            <person name="Jimenez L.E."/>
            <person name="Osbourn A."/>
            <person name="Sattely E.S."/>
        </authorList>
    </citation>
    <scope>NUCLEOTIDE SEQUENCE [LARGE SCALE GENOMIC DNA]</scope>
    <source>
        <strain evidence="2">cv. JPN11</strain>
        <tissue evidence="1">Leaf</tissue>
    </source>
</reference>
<proteinExistence type="predicted"/>
<accession>A0ACC1YLZ6</accession>
<dbReference type="EMBL" id="CM051395">
    <property type="protein sequence ID" value="KAJ4724217.1"/>
    <property type="molecule type" value="Genomic_DNA"/>
</dbReference>